<proteinExistence type="predicted"/>
<keyword evidence="2" id="KW-1185">Reference proteome</keyword>
<dbReference type="Proteomes" id="UP000078447">
    <property type="component" value="Unassembled WGS sequence"/>
</dbReference>
<gene>
    <name evidence="1" type="ORF">A3783_03300</name>
</gene>
<evidence type="ECO:0000313" key="2">
    <source>
        <dbReference type="Proteomes" id="UP000078447"/>
    </source>
</evidence>
<dbReference type="EMBL" id="LVVL01000001">
    <property type="protein sequence ID" value="OAN14978.1"/>
    <property type="molecule type" value="Genomic_DNA"/>
</dbReference>
<sequence>MGEHYDVQGEVTVAVQAIEELLLCTVVDFGGSVIRIKRLSQDTISFSMKVSVAPAQLPALYHHLREQVNLQLGEDVLDYLQLIAK</sequence>
<dbReference type="RefSeq" id="WP_026832539.1">
    <property type="nucleotide sequence ID" value="NZ_LVVL01000001.1"/>
</dbReference>
<protein>
    <submittedName>
        <fullName evidence="1">Uncharacterized protein</fullName>
    </submittedName>
</protein>
<evidence type="ECO:0000313" key="1">
    <source>
        <dbReference type="EMBL" id="OAN14978.1"/>
    </source>
</evidence>
<accession>A0ABX2V9T1</accession>
<comment type="caution">
    <text evidence="1">The sequence shown here is derived from an EMBL/GenBank/DDBJ whole genome shotgun (WGS) entry which is preliminary data.</text>
</comment>
<reference evidence="1 2" key="1">
    <citation type="submission" date="2016-03" db="EMBL/GenBank/DDBJ databases">
        <authorList>
            <person name="Cho S.-Y."/>
            <person name="Lim S."/>
            <person name="Kim H."/>
            <person name="Soh E.H."/>
            <person name="Moon J.S."/>
        </authorList>
    </citation>
    <scope>NUCLEOTIDE SEQUENCE [LARGE SCALE GENOMIC DNA]</scope>
    <source>
        <strain evidence="1 2">KCTC 3810</strain>
    </source>
</reference>
<name>A0ABX2V9T1_9BACL</name>
<organism evidence="1 2">
    <name type="scientific">Exiguobacterium undae</name>
    <dbReference type="NCBI Taxonomy" id="169177"/>
    <lineage>
        <taxon>Bacteria</taxon>
        <taxon>Bacillati</taxon>
        <taxon>Bacillota</taxon>
        <taxon>Bacilli</taxon>
        <taxon>Bacillales</taxon>
        <taxon>Bacillales Family XII. Incertae Sedis</taxon>
        <taxon>Exiguobacterium</taxon>
    </lineage>
</organism>